<evidence type="ECO:0000313" key="3">
    <source>
        <dbReference type="Proteomes" id="UP001597342"/>
    </source>
</evidence>
<organism evidence="2 3">
    <name type="scientific">Flagellimonas iocasae</name>
    <dbReference type="NCBI Taxonomy" id="2055905"/>
    <lineage>
        <taxon>Bacteria</taxon>
        <taxon>Pseudomonadati</taxon>
        <taxon>Bacteroidota</taxon>
        <taxon>Flavobacteriia</taxon>
        <taxon>Flavobacteriales</taxon>
        <taxon>Flavobacteriaceae</taxon>
        <taxon>Flagellimonas</taxon>
    </lineage>
</organism>
<proteinExistence type="predicted"/>
<dbReference type="EMBL" id="JBHUHU010000005">
    <property type="protein sequence ID" value="MFD2101082.1"/>
    <property type="molecule type" value="Genomic_DNA"/>
</dbReference>
<keyword evidence="3" id="KW-1185">Reference proteome</keyword>
<dbReference type="Pfam" id="PF10825">
    <property type="entry name" value="DUF2752"/>
    <property type="match status" value="1"/>
</dbReference>
<evidence type="ECO:0000313" key="2">
    <source>
        <dbReference type="EMBL" id="MFD2101082.1"/>
    </source>
</evidence>
<dbReference type="RefSeq" id="WP_379831663.1">
    <property type="nucleotide sequence ID" value="NZ_JBHUHU010000005.1"/>
</dbReference>
<sequence>MYLQLTIFSLSLKEYMLPCLNKKLFGVECPGCGMQRSVHLLLQGEFMEAFKMYPAIYPLMLLLVFLVSTIFVKFRFASQIKLILMLTTAGAILVSYLIKMNILF</sequence>
<comment type="caution">
    <text evidence="2">The sequence shown here is derived from an EMBL/GenBank/DDBJ whole genome shotgun (WGS) entry which is preliminary data.</text>
</comment>
<feature type="transmembrane region" description="Helical" evidence="1">
    <location>
        <begin position="80"/>
        <end position="98"/>
    </location>
</feature>
<reference evidence="3" key="1">
    <citation type="journal article" date="2019" name="Int. J. Syst. Evol. Microbiol.">
        <title>The Global Catalogue of Microorganisms (GCM) 10K type strain sequencing project: providing services to taxonomists for standard genome sequencing and annotation.</title>
        <authorList>
            <consortium name="The Broad Institute Genomics Platform"/>
            <consortium name="The Broad Institute Genome Sequencing Center for Infectious Disease"/>
            <person name="Wu L."/>
            <person name="Ma J."/>
        </authorList>
    </citation>
    <scope>NUCLEOTIDE SEQUENCE [LARGE SCALE GENOMIC DNA]</scope>
    <source>
        <strain evidence="3">JCM 3389</strain>
    </source>
</reference>
<keyword evidence="1" id="KW-0812">Transmembrane</keyword>
<evidence type="ECO:0000256" key="1">
    <source>
        <dbReference type="SAM" id="Phobius"/>
    </source>
</evidence>
<accession>A0ABW4XZZ5</accession>
<dbReference type="Proteomes" id="UP001597342">
    <property type="component" value="Unassembled WGS sequence"/>
</dbReference>
<keyword evidence="1" id="KW-0472">Membrane</keyword>
<protein>
    <submittedName>
        <fullName evidence="2">DUF2752 domain-containing protein</fullName>
    </submittedName>
</protein>
<keyword evidence="1" id="KW-1133">Transmembrane helix</keyword>
<feature type="transmembrane region" description="Helical" evidence="1">
    <location>
        <begin position="55"/>
        <end position="74"/>
    </location>
</feature>
<name>A0ABW4XZZ5_9FLAO</name>
<gene>
    <name evidence="2" type="ORF">ACFSJE_14940</name>
</gene>
<dbReference type="InterPro" id="IPR021215">
    <property type="entry name" value="DUF2752"/>
</dbReference>